<feature type="transmembrane region" description="Helical" evidence="1">
    <location>
        <begin position="6"/>
        <end position="24"/>
    </location>
</feature>
<dbReference type="EMBL" id="GGEC01071345">
    <property type="protein sequence ID" value="MBX51829.1"/>
    <property type="molecule type" value="Transcribed_RNA"/>
</dbReference>
<evidence type="ECO:0000313" key="2">
    <source>
        <dbReference type="EMBL" id="MBX51829.1"/>
    </source>
</evidence>
<keyword evidence="1" id="KW-0812">Transmembrane</keyword>
<proteinExistence type="predicted"/>
<organism evidence="2">
    <name type="scientific">Rhizophora mucronata</name>
    <name type="common">Asiatic mangrove</name>
    <dbReference type="NCBI Taxonomy" id="61149"/>
    <lineage>
        <taxon>Eukaryota</taxon>
        <taxon>Viridiplantae</taxon>
        <taxon>Streptophyta</taxon>
        <taxon>Embryophyta</taxon>
        <taxon>Tracheophyta</taxon>
        <taxon>Spermatophyta</taxon>
        <taxon>Magnoliopsida</taxon>
        <taxon>eudicotyledons</taxon>
        <taxon>Gunneridae</taxon>
        <taxon>Pentapetalae</taxon>
        <taxon>rosids</taxon>
        <taxon>fabids</taxon>
        <taxon>Malpighiales</taxon>
        <taxon>Rhizophoraceae</taxon>
        <taxon>Rhizophora</taxon>
    </lineage>
</organism>
<keyword evidence="1" id="KW-0472">Membrane</keyword>
<evidence type="ECO:0000256" key="1">
    <source>
        <dbReference type="SAM" id="Phobius"/>
    </source>
</evidence>
<accession>A0A2P2PAW4</accession>
<keyword evidence="1" id="KW-1133">Transmembrane helix</keyword>
<reference evidence="2" key="1">
    <citation type="submission" date="2018-02" db="EMBL/GenBank/DDBJ databases">
        <title>Rhizophora mucronata_Transcriptome.</title>
        <authorList>
            <person name="Meera S.P."/>
            <person name="Sreeshan A."/>
            <person name="Augustine A."/>
        </authorList>
    </citation>
    <scope>NUCLEOTIDE SEQUENCE</scope>
    <source>
        <tissue evidence="2">Leaf</tissue>
    </source>
</reference>
<sequence length="37" mass="4394">MTYVFVSFFCPSFCVNLPLLVFLYKLRKIFLPVATIY</sequence>
<dbReference type="AlphaFoldDB" id="A0A2P2PAW4"/>
<protein>
    <submittedName>
        <fullName evidence="2">Uncharacterized protein</fullName>
    </submittedName>
</protein>
<name>A0A2P2PAW4_RHIMU</name>